<dbReference type="HOGENOM" id="CLU_1048623_0_0_6"/>
<accession>B7L3Z7</accession>
<organism evidence="2 3">
    <name type="scientific">Escherichia coli (strain 55989 / EAEC)</name>
    <dbReference type="NCBI Taxonomy" id="585055"/>
    <lineage>
        <taxon>Bacteria</taxon>
        <taxon>Pseudomonadati</taxon>
        <taxon>Pseudomonadota</taxon>
        <taxon>Gammaproteobacteria</taxon>
        <taxon>Enterobacterales</taxon>
        <taxon>Enterobacteriaceae</taxon>
        <taxon>Escherichia</taxon>
    </lineage>
</organism>
<name>B7L3Z7_ECO55</name>
<protein>
    <submittedName>
        <fullName evidence="2">Uncharacterized protein</fullName>
    </submittedName>
</protein>
<dbReference type="KEGG" id="eck:EC55989_0269"/>
<dbReference type="EMBL" id="CU928145">
    <property type="protein sequence ID" value="CAU96148.1"/>
    <property type="molecule type" value="Genomic_DNA"/>
</dbReference>
<evidence type="ECO:0000256" key="1">
    <source>
        <dbReference type="SAM" id="Coils"/>
    </source>
</evidence>
<reference evidence="3" key="1">
    <citation type="journal article" date="2009" name="PLoS Genet.">
        <title>Organised genome dynamics in the Escherichia coli species results in highly diverse adaptive paths.</title>
        <authorList>
            <person name="Touchon M."/>
            <person name="Hoede C."/>
            <person name="Tenaillon O."/>
            <person name="Barbe V."/>
            <person name="Baeriswyl S."/>
            <person name="Bidet P."/>
            <person name="Bingen E."/>
            <person name="Bonacorsi S."/>
            <person name="Bouchier C."/>
            <person name="Bouvet O."/>
            <person name="Calteau A."/>
            <person name="Chiapello H."/>
            <person name="Clermont O."/>
            <person name="Cruveiller S."/>
            <person name="Danchin A."/>
            <person name="Diard M."/>
            <person name="Dossat C."/>
            <person name="Karoui M.E."/>
            <person name="Frapy E."/>
            <person name="Garry L."/>
            <person name="Ghigo J.M."/>
            <person name="Gilles A.M."/>
            <person name="Johnson J."/>
            <person name="Le Bouguenec C."/>
            <person name="Lescat M."/>
            <person name="Mangenot S."/>
            <person name="Martinez-Jehanne V."/>
            <person name="Matic I."/>
            <person name="Nassif X."/>
            <person name="Oztas S."/>
            <person name="Petit M.A."/>
            <person name="Pichon C."/>
            <person name="Rouy Z."/>
            <person name="Ruf C.S."/>
            <person name="Schneider D."/>
            <person name="Tourret J."/>
            <person name="Vacherie B."/>
            <person name="Vallenet D."/>
            <person name="Medigue C."/>
            <person name="Rocha E.P.C."/>
            <person name="Denamur E."/>
        </authorList>
    </citation>
    <scope>NUCLEOTIDE SEQUENCE [LARGE SCALE GENOMIC DNA]</scope>
    <source>
        <strain evidence="3">55989 / EAEC</strain>
    </source>
</reference>
<dbReference type="Proteomes" id="UP000000746">
    <property type="component" value="Chromosome"/>
</dbReference>
<feature type="coiled-coil region" evidence="1">
    <location>
        <begin position="161"/>
        <end position="188"/>
    </location>
</feature>
<sequence length="267" mass="31259">MRMIDIHAELNEYKKDFISLREFLEVVLKVAGDDYDVSDVITWILRRISGEHIRLYTVNEFKLLESFCNPYRDEFDYDVLYRNLNAVRKRGCLPGERDENGFLVSGYWEDPEFENIGFIRGEIFAIFPDVLDALTKLEGANSSENDEAQGRDIEKKELRTEDDLLSQIAMLEKENAELRARIEQLEQERPIHLYKYWDKDPLAKAIEIRNREWANYDPENDFATRGNQEAITRELKQWGASNALATLIERTACPINRDNSQKNAKPD</sequence>
<proteinExistence type="predicted"/>
<keyword evidence="3" id="KW-1185">Reference proteome</keyword>
<evidence type="ECO:0000313" key="3">
    <source>
        <dbReference type="Proteomes" id="UP000000746"/>
    </source>
</evidence>
<keyword evidence="1" id="KW-0175">Coiled coil</keyword>
<gene>
    <name evidence="2" type="ordered locus">EC55989_0269</name>
</gene>
<dbReference type="AlphaFoldDB" id="B7L3Z7"/>
<evidence type="ECO:0000313" key="2">
    <source>
        <dbReference type="EMBL" id="CAU96148.1"/>
    </source>
</evidence>